<dbReference type="Pfam" id="PF10318">
    <property type="entry name" value="7TM_GPCR_Srh"/>
    <property type="match status" value="1"/>
</dbReference>
<keyword evidence="3" id="KW-1185">Reference proteome</keyword>
<evidence type="ECO:0000313" key="3">
    <source>
        <dbReference type="Proteomes" id="UP001432027"/>
    </source>
</evidence>
<protein>
    <recommendedName>
        <fullName evidence="4">G protein-coupled receptor</fullName>
    </recommendedName>
</protein>
<dbReference type="InterPro" id="IPR019422">
    <property type="entry name" value="7TM_GPCR_serpentine_rcpt_Srh"/>
</dbReference>
<evidence type="ECO:0000256" key="1">
    <source>
        <dbReference type="SAM" id="Phobius"/>
    </source>
</evidence>
<dbReference type="EMBL" id="BTSX01000002">
    <property type="protein sequence ID" value="GMS86413.1"/>
    <property type="molecule type" value="Genomic_DNA"/>
</dbReference>
<feature type="non-terminal residue" evidence="2">
    <location>
        <position position="1"/>
    </location>
</feature>
<dbReference type="Proteomes" id="UP001432027">
    <property type="component" value="Unassembled WGS sequence"/>
</dbReference>
<feature type="transmembrane region" description="Helical" evidence="1">
    <location>
        <begin position="6"/>
        <end position="31"/>
    </location>
</feature>
<dbReference type="AlphaFoldDB" id="A0AAV5T0N9"/>
<feature type="transmembrane region" description="Helical" evidence="1">
    <location>
        <begin position="68"/>
        <end position="93"/>
    </location>
</feature>
<dbReference type="InterPro" id="IPR053220">
    <property type="entry name" value="Nematode_rcpt-like_serp_H"/>
</dbReference>
<proteinExistence type="predicted"/>
<accession>A0AAV5T0N9</accession>
<keyword evidence="1" id="KW-0812">Transmembrane</keyword>
<comment type="caution">
    <text evidence="2">The sequence shown here is derived from an EMBL/GenBank/DDBJ whole genome shotgun (WGS) entry which is preliminary data.</text>
</comment>
<dbReference type="PANTHER" id="PTHR22941:SF26">
    <property type="entry name" value="SERPENTINE RECEPTOR, CLASS H"/>
    <property type="match status" value="1"/>
</dbReference>
<feature type="non-terminal residue" evidence="2">
    <location>
        <position position="187"/>
    </location>
</feature>
<reference evidence="2" key="1">
    <citation type="submission" date="2023-10" db="EMBL/GenBank/DDBJ databases">
        <title>Genome assembly of Pristionchus species.</title>
        <authorList>
            <person name="Yoshida K."/>
            <person name="Sommer R.J."/>
        </authorList>
    </citation>
    <scope>NUCLEOTIDE SEQUENCE</scope>
    <source>
        <strain evidence="2">RS0144</strain>
    </source>
</reference>
<gene>
    <name evidence="2" type="ORF">PENTCL1PPCAC_8588</name>
</gene>
<keyword evidence="1" id="KW-0472">Membrane</keyword>
<sequence length="187" mass="21094">IFSDVTLSLFSIVLLHPLVHNVILLGVTPSYRAYLVSVPRKIMAYYSPIHSMISAYLSMIYLSEEEIFIWKIGHLVIFVCSSILNVVSLFCLIKKTPSEMVMMRNYLLLMQVTVIVNGFYMDVLFEPVLLFPAIAGICTGLLCRPGIPLTPVIGGLMLTFIWFGLAIFMCCFYRHQTLMPDSAKLGK</sequence>
<dbReference type="PANTHER" id="PTHR22941">
    <property type="entry name" value="SERPENTINE RECEPTOR"/>
    <property type="match status" value="1"/>
</dbReference>
<name>A0AAV5T0N9_9BILA</name>
<organism evidence="2 3">
    <name type="scientific">Pristionchus entomophagus</name>
    <dbReference type="NCBI Taxonomy" id="358040"/>
    <lineage>
        <taxon>Eukaryota</taxon>
        <taxon>Metazoa</taxon>
        <taxon>Ecdysozoa</taxon>
        <taxon>Nematoda</taxon>
        <taxon>Chromadorea</taxon>
        <taxon>Rhabditida</taxon>
        <taxon>Rhabditina</taxon>
        <taxon>Diplogasteromorpha</taxon>
        <taxon>Diplogasteroidea</taxon>
        <taxon>Neodiplogasteridae</taxon>
        <taxon>Pristionchus</taxon>
    </lineage>
</organism>
<evidence type="ECO:0000313" key="2">
    <source>
        <dbReference type="EMBL" id="GMS86413.1"/>
    </source>
</evidence>
<evidence type="ECO:0008006" key="4">
    <source>
        <dbReference type="Google" id="ProtNLM"/>
    </source>
</evidence>
<feature type="transmembrane region" description="Helical" evidence="1">
    <location>
        <begin position="155"/>
        <end position="175"/>
    </location>
</feature>
<keyword evidence="1" id="KW-1133">Transmembrane helix</keyword>
<feature type="transmembrane region" description="Helical" evidence="1">
    <location>
        <begin position="43"/>
        <end position="62"/>
    </location>
</feature>